<reference evidence="2" key="1">
    <citation type="submission" date="2013-08" db="EMBL/GenBank/DDBJ databases">
        <title>Oryza genome evolution.</title>
        <authorList>
            <person name="Wing R.A."/>
            <person name="Panaud O."/>
            <person name="Oliveira A.C."/>
        </authorList>
    </citation>
    <scope>NUCLEOTIDE SEQUENCE</scope>
</reference>
<feature type="compositionally biased region" description="Basic and acidic residues" evidence="1">
    <location>
        <begin position="55"/>
        <end position="64"/>
    </location>
</feature>
<evidence type="ECO:0000313" key="2">
    <source>
        <dbReference type="EnsemblPlants" id="OGLUM01G10060.1"/>
    </source>
</evidence>
<protein>
    <recommendedName>
        <fullName evidence="4">DUF834 domain-containing protein</fullName>
    </recommendedName>
</protein>
<evidence type="ECO:0000256" key="1">
    <source>
        <dbReference type="SAM" id="MobiDB-lite"/>
    </source>
</evidence>
<dbReference type="Gramene" id="OGLUM01G10060.1">
    <property type="protein sequence ID" value="OGLUM01G10060.1"/>
    <property type="gene ID" value="OGLUM01G10060"/>
</dbReference>
<feature type="region of interest" description="Disordered" evidence="1">
    <location>
        <begin position="34"/>
        <end position="64"/>
    </location>
</feature>
<organism evidence="2">
    <name type="scientific">Oryza glumipatula</name>
    <dbReference type="NCBI Taxonomy" id="40148"/>
    <lineage>
        <taxon>Eukaryota</taxon>
        <taxon>Viridiplantae</taxon>
        <taxon>Streptophyta</taxon>
        <taxon>Embryophyta</taxon>
        <taxon>Tracheophyta</taxon>
        <taxon>Spermatophyta</taxon>
        <taxon>Magnoliopsida</taxon>
        <taxon>Liliopsida</taxon>
        <taxon>Poales</taxon>
        <taxon>Poaceae</taxon>
        <taxon>BOP clade</taxon>
        <taxon>Oryzoideae</taxon>
        <taxon>Oryzeae</taxon>
        <taxon>Oryzinae</taxon>
        <taxon>Oryza</taxon>
    </lineage>
</organism>
<proteinExistence type="predicted"/>
<feature type="region of interest" description="Disordered" evidence="1">
    <location>
        <begin position="109"/>
        <end position="153"/>
    </location>
</feature>
<name>A0A0D9Y5V0_9ORYZ</name>
<evidence type="ECO:0000313" key="3">
    <source>
        <dbReference type="Proteomes" id="UP000026961"/>
    </source>
</evidence>
<dbReference type="HOGENOM" id="CLU_1716072_0_0_1"/>
<evidence type="ECO:0008006" key="4">
    <source>
        <dbReference type="Google" id="ProtNLM"/>
    </source>
</evidence>
<reference evidence="2" key="2">
    <citation type="submission" date="2015-04" db="UniProtKB">
        <authorList>
            <consortium name="EnsemblPlants"/>
        </authorList>
    </citation>
    <scope>IDENTIFICATION</scope>
</reference>
<reference evidence="2" key="3">
    <citation type="submission" date="2018-05" db="EMBL/GenBank/DDBJ databases">
        <title>OgluRS3 (Oryza glumaepatula Reference Sequence Version 3).</title>
        <authorList>
            <person name="Zhang J."/>
            <person name="Kudrna D."/>
            <person name="Lee S."/>
            <person name="Talag J."/>
            <person name="Welchert J."/>
            <person name="Wing R.A."/>
        </authorList>
    </citation>
    <scope>NUCLEOTIDE SEQUENCE [LARGE SCALE GENOMIC DNA]</scope>
</reference>
<sequence>MDFIGLGGGEELESGRQRPVEWGRRCGVRGGAACNGEAGGGGSTAAALDRSSPARGRDRERCGEHGRGCRELEELWKMRKGGAGMDFTGSGVGEELELGWQRPVEWGRRRGERGVAAPISTDGVAEESGNVGLRGPTGGCESMGRNRWTGQGG</sequence>
<dbReference type="AlphaFoldDB" id="A0A0D9Y5V0"/>
<keyword evidence="3" id="KW-1185">Reference proteome</keyword>
<dbReference type="EnsemblPlants" id="OGLUM01G10060.1">
    <property type="protein sequence ID" value="OGLUM01G10060.1"/>
    <property type="gene ID" value="OGLUM01G10060"/>
</dbReference>
<accession>A0A0D9Y5V0</accession>
<dbReference type="Proteomes" id="UP000026961">
    <property type="component" value="Chromosome 1"/>
</dbReference>